<dbReference type="PANTHER" id="PTHR44019">
    <property type="entry name" value="WD REPEAT-CONTAINING PROTEIN 55"/>
    <property type="match status" value="1"/>
</dbReference>
<evidence type="ECO:0000256" key="5">
    <source>
        <dbReference type="SAM" id="SignalP"/>
    </source>
</evidence>
<name>A0ABU5F5E8_9BACT</name>
<dbReference type="Gene3D" id="2.130.10.10">
    <property type="entry name" value="YVTN repeat-like/Quinoprotein amine dehydrogenase"/>
    <property type="match status" value="2"/>
</dbReference>
<dbReference type="SUPFAM" id="SSF50998">
    <property type="entry name" value="Quinoprotein alcohol dehydrogenase-like"/>
    <property type="match status" value="1"/>
</dbReference>
<evidence type="ECO:0000256" key="1">
    <source>
        <dbReference type="ARBA" id="ARBA00022574"/>
    </source>
</evidence>
<proteinExistence type="predicted"/>
<dbReference type="SMART" id="SM00320">
    <property type="entry name" value="WD40"/>
    <property type="match status" value="4"/>
</dbReference>
<keyword evidence="7" id="KW-1185">Reference proteome</keyword>
<dbReference type="InterPro" id="IPR050505">
    <property type="entry name" value="WDR55/POC1"/>
</dbReference>
<evidence type="ECO:0000313" key="7">
    <source>
        <dbReference type="Proteomes" id="UP001272242"/>
    </source>
</evidence>
<sequence>MNVARLGVMFGLLTGLGAFSGTAPAQPEKAEKADAPPQLTQVRSLAYSPDGTVLVAATGGGTGGAGGVVAWDAANRKQLWARGGPKGFGSVSFAPDGKSIAVTHGTPTVLRLDARTGKELGEVGPHPKPVRACAHVPGTELLATGSDGTVRFWDLATGKVVKELKGGHPAEIFALVFSPDGKWLISEGQNETRGWNVAAGTELKEAIKQARGIGWYGVTFVAPDRILFADNSATQHLLELPSGRELLRCEGFGGGIAYSPALGVAAFHRNGSEIQIMDLAFRAPTAAEQAHIASLLKEFDDDSYPVRIAASKAMREVGSVAEPALRKAMTDGPSAEVRMRARETRKAILEEPLRTLKGHTARVRPMCFSPDGKVLATGADDGTVRLWDPSTGKELARLTAPDPGARP</sequence>
<organism evidence="6 7">
    <name type="scientific">Gemmata algarum</name>
    <dbReference type="NCBI Taxonomy" id="2975278"/>
    <lineage>
        <taxon>Bacteria</taxon>
        <taxon>Pseudomonadati</taxon>
        <taxon>Planctomycetota</taxon>
        <taxon>Planctomycetia</taxon>
        <taxon>Gemmatales</taxon>
        <taxon>Gemmataceae</taxon>
        <taxon>Gemmata</taxon>
    </lineage>
</organism>
<dbReference type="InterPro" id="IPR015943">
    <property type="entry name" value="WD40/YVTN_repeat-like_dom_sf"/>
</dbReference>
<keyword evidence="5" id="KW-0732">Signal</keyword>
<evidence type="ECO:0000256" key="2">
    <source>
        <dbReference type="ARBA" id="ARBA00022737"/>
    </source>
</evidence>
<dbReference type="SUPFAM" id="SSF48371">
    <property type="entry name" value="ARM repeat"/>
    <property type="match status" value="1"/>
</dbReference>
<evidence type="ECO:0000256" key="4">
    <source>
        <dbReference type="SAM" id="MobiDB-lite"/>
    </source>
</evidence>
<feature type="region of interest" description="Disordered" evidence="4">
    <location>
        <begin position="385"/>
        <end position="407"/>
    </location>
</feature>
<dbReference type="InterPro" id="IPR016024">
    <property type="entry name" value="ARM-type_fold"/>
</dbReference>
<dbReference type="InterPro" id="IPR001680">
    <property type="entry name" value="WD40_rpt"/>
</dbReference>
<keyword evidence="1 3" id="KW-0853">WD repeat</keyword>
<dbReference type="PROSITE" id="PS50294">
    <property type="entry name" value="WD_REPEATS_REGION"/>
    <property type="match status" value="1"/>
</dbReference>
<accession>A0ABU5F5E8</accession>
<dbReference type="Proteomes" id="UP001272242">
    <property type="component" value="Unassembled WGS sequence"/>
</dbReference>
<gene>
    <name evidence="6" type="ORF">R5W23_004289</name>
</gene>
<evidence type="ECO:0000313" key="6">
    <source>
        <dbReference type="EMBL" id="MDY3562810.1"/>
    </source>
</evidence>
<feature type="repeat" description="WD" evidence="3">
    <location>
        <begin position="141"/>
        <end position="163"/>
    </location>
</feature>
<keyword evidence="2" id="KW-0677">Repeat</keyword>
<dbReference type="PANTHER" id="PTHR44019:SF8">
    <property type="entry name" value="POC1 CENTRIOLAR PROTEIN HOMOLOG"/>
    <property type="match status" value="1"/>
</dbReference>
<dbReference type="RefSeq" id="WP_320689084.1">
    <property type="nucleotide sequence ID" value="NZ_JAXBLV010000222.1"/>
</dbReference>
<dbReference type="PROSITE" id="PS50082">
    <property type="entry name" value="WD_REPEATS_2"/>
    <property type="match status" value="2"/>
</dbReference>
<dbReference type="InterPro" id="IPR019775">
    <property type="entry name" value="WD40_repeat_CS"/>
</dbReference>
<dbReference type="EMBL" id="JAXBLV010000222">
    <property type="protein sequence ID" value="MDY3562810.1"/>
    <property type="molecule type" value="Genomic_DNA"/>
</dbReference>
<dbReference type="Pfam" id="PF00400">
    <property type="entry name" value="WD40"/>
    <property type="match status" value="3"/>
</dbReference>
<dbReference type="PROSITE" id="PS00678">
    <property type="entry name" value="WD_REPEATS_1"/>
    <property type="match status" value="1"/>
</dbReference>
<protein>
    <submittedName>
        <fullName evidence="6">PQQ-binding-like beta-propeller repeat protein</fullName>
    </submittedName>
</protein>
<feature type="repeat" description="WD" evidence="3">
    <location>
        <begin position="356"/>
        <end position="397"/>
    </location>
</feature>
<reference evidence="7" key="1">
    <citation type="journal article" date="2023" name="Mar. Drugs">
        <title>Gemmata algarum, a Novel Planctomycete Isolated from an Algal Mat, Displays Antimicrobial Activity.</title>
        <authorList>
            <person name="Kumar G."/>
            <person name="Kallscheuer N."/>
            <person name="Kashif M."/>
            <person name="Ahamad S."/>
            <person name="Jagadeeshwari U."/>
            <person name="Pannikurungottu S."/>
            <person name="Haufschild T."/>
            <person name="Kabuu M."/>
            <person name="Sasikala C."/>
            <person name="Jogler C."/>
            <person name="Ramana C."/>
        </authorList>
    </citation>
    <scope>NUCLEOTIDE SEQUENCE [LARGE SCALE GENOMIC DNA]</scope>
    <source>
        <strain evidence="7">JC673</strain>
    </source>
</reference>
<comment type="caution">
    <text evidence="6">The sequence shown here is derived from an EMBL/GenBank/DDBJ whole genome shotgun (WGS) entry which is preliminary data.</text>
</comment>
<feature type="signal peptide" evidence="5">
    <location>
        <begin position="1"/>
        <end position="25"/>
    </location>
</feature>
<dbReference type="InterPro" id="IPR011047">
    <property type="entry name" value="Quinoprotein_ADH-like_sf"/>
</dbReference>
<evidence type="ECO:0000256" key="3">
    <source>
        <dbReference type="PROSITE-ProRule" id="PRU00221"/>
    </source>
</evidence>
<feature type="chain" id="PRO_5047495161" evidence="5">
    <location>
        <begin position="26"/>
        <end position="407"/>
    </location>
</feature>